<keyword evidence="3" id="KW-1185">Reference proteome</keyword>
<sequence>MRERAQEEDKSGKPVNFMPFRASFLSSKESLYGDLVICRLSENSTEILWKEGDEPDASNSGTERPDAPSLTCSETSSLDENFSTVVGEEHHGRV</sequence>
<dbReference type="EMBL" id="BMAW01026606">
    <property type="protein sequence ID" value="GFT98074.1"/>
    <property type="molecule type" value="Genomic_DNA"/>
</dbReference>
<feature type="compositionally biased region" description="Polar residues" evidence="1">
    <location>
        <begin position="70"/>
        <end position="84"/>
    </location>
</feature>
<comment type="caution">
    <text evidence="2">The sequence shown here is derived from an EMBL/GenBank/DDBJ whole genome shotgun (WGS) entry which is preliminary data.</text>
</comment>
<gene>
    <name evidence="2" type="ORF">NPIL_556731</name>
</gene>
<protein>
    <submittedName>
        <fullName evidence="2">Uncharacterized protein</fullName>
    </submittedName>
</protein>
<feature type="region of interest" description="Disordered" evidence="1">
    <location>
        <begin position="50"/>
        <end position="94"/>
    </location>
</feature>
<accession>A0A8X6PZJ3</accession>
<dbReference type="AlphaFoldDB" id="A0A8X6PZJ3"/>
<evidence type="ECO:0000313" key="3">
    <source>
        <dbReference type="Proteomes" id="UP000887013"/>
    </source>
</evidence>
<dbReference type="Proteomes" id="UP000887013">
    <property type="component" value="Unassembled WGS sequence"/>
</dbReference>
<reference evidence="2" key="1">
    <citation type="submission" date="2020-08" db="EMBL/GenBank/DDBJ databases">
        <title>Multicomponent nature underlies the extraordinary mechanical properties of spider dragline silk.</title>
        <authorList>
            <person name="Kono N."/>
            <person name="Nakamura H."/>
            <person name="Mori M."/>
            <person name="Yoshida Y."/>
            <person name="Ohtoshi R."/>
            <person name="Malay A.D."/>
            <person name="Moran D.A.P."/>
            <person name="Tomita M."/>
            <person name="Numata K."/>
            <person name="Arakawa K."/>
        </authorList>
    </citation>
    <scope>NUCLEOTIDE SEQUENCE</scope>
</reference>
<proteinExistence type="predicted"/>
<evidence type="ECO:0000313" key="2">
    <source>
        <dbReference type="EMBL" id="GFT98074.1"/>
    </source>
</evidence>
<name>A0A8X6PZJ3_NEPPI</name>
<evidence type="ECO:0000256" key="1">
    <source>
        <dbReference type="SAM" id="MobiDB-lite"/>
    </source>
</evidence>
<organism evidence="2 3">
    <name type="scientific">Nephila pilipes</name>
    <name type="common">Giant wood spider</name>
    <name type="synonym">Nephila maculata</name>
    <dbReference type="NCBI Taxonomy" id="299642"/>
    <lineage>
        <taxon>Eukaryota</taxon>
        <taxon>Metazoa</taxon>
        <taxon>Ecdysozoa</taxon>
        <taxon>Arthropoda</taxon>
        <taxon>Chelicerata</taxon>
        <taxon>Arachnida</taxon>
        <taxon>Araneae</taxon>
        <taxon>Araneomorphae</taxon>
        <taxon>Entelegynae</taxon>
        <taxon>Araneoidea</taxon>
        <taxon>Nephilidae</taxon>
        <taxon>Nephila</taxon>
    </lineage>
</organism>